<dbReference type="GO" id="GO:0030018">
    <property type="term" value="C:Z disc"/>
    <property type="evidence" value="ECO:0007669"/>
    <property type="project" value="UniProtKB-SubCell"/>
</dbReference>
<evidence type="ECO:0000256" key="5">
    <source>
        <dbReference type="ARBA" id="ARBA00023157"/>
    </source>
</evidence>
<dbReference type="FunFam" id="2.60.40.10:FF:000256">
    <property type="entry name" value="myopalladin isoform X1"/>
    <property type="match status" value="1"/>
</dbReference>
<feature type="domain" description="Ig-like" evidence="10">
    <location>
        <begin position="4"/>
        <end position="61"/>
    </location>
</feature>
<dbReference type="FunFam" id="2.60.40.10:FF:000761">
    <property type="entry name" value="palladin isoform X2"/>
    <property type="match status" value="1"/>
</dbReference>
<evidence type="ECO:0000313" key="12">
    <source>
        <dbReference type="Proteomes" id="UP000265000"/>
    </source>
</evidence>
<feature type="region of interest" description="Disordered" evidence="9">
    <location>
        <begin position="299"/>
        <end position="395"/>
    </location>
</feature>
<evidence type="ECO:0000256" key="4">
    <source>
        <dbReference type="ARBA" id="ARBA00022737"/>
    </source>
</evidence>
<sequence length="940" mass="103002">MNWWFCEGKELENSPDIQILTDGELHSLIIAEAFEEDTGRYSCFASNVYGTDSTSAEIYVEGEARVCSRQRGVTPAFSLHHPEETNGQPAMAAPVFTKSLQDLSASEGQLVVLESRVKGVPSPRVDWYREGKVIEDSPDFRILQKKPRSPAESEEICTLVIAEVFPEDSGMFTCTANNKYGTVSSTAALRVKGKPPFLNRGANAGSIVVPLPDPPPNSCLKTGTLTNHRDPRSGSRVGLRVHFKLPEDEEDEEQGDWSRHSDEDLGLASSSKEPPPVRAKPKLDPAQLQLLHNQVLLEQQQESEPQTKSHNQPPPQPPFQVPVPPEVQSPPGGPVWSSRMHPEPPGPSFQSHPSAPPLTSTTPPAPLFSSPPSLISTSWTPPSAPHLNASPLVASLPPVGQTTTLHASHLNLSPAALGRTPPKPQFSSPSPPQASSPTSSSSSPSPIQNPVAFLSSVLPSLTPSQPTNSMGLPKGAPAGVRKKTPKTRLPSAENIRESKELLLQDIGKKLQLRNDAPQFEYKVSNFEQRLMSEIEFRLERTPVEESDDEVQHDDVPSGKCIAPVFDKKLKNYKAMEGVPVTFTCKVLGVPPPKVYWFKDGKQILKKNVHYQKMREGDGVCSLHIESTTSDDDGNYTIMAANPQGRISCSGHLIVQTGPPRSRLTPVQSQRVRARIQEVEGEQTQERFFRPHFLQAPGDMMAHEGRLCRLDCKVSGLPNPELMWLVNGRPIYPDLNHKMLVRENGVHSLVIDPLTLNDAGTYTCIASNKAGQSSFSLELKVVEKEMKHPPQFVEKLQNMGIPEGAPVRLECRVAGMPPPAIFWKKDNETISKTKSRISMTQDSTGYVCLLIHPTTKDDAGWYTVSAKNDAGVVSCTCRLDIYAQWHQSIPAPMRKAPRTSSRYAALTGQGLDIKSAFSTSDTSPLLFASSPPEATLESEEL</sequence>
<feature type="compositionally biased region" description="Pro residues" evidence="9">
    <location>
        <begin position="421"/>
        <end position="434"/>
    </location>
</feature>
<dbReference type="FunFam" id="2.60.40.10:FF:001108">
    <property type="entry name" value="palladin isoform X2"/>
    <property type="match status" value="1"/>
</dbReference>
<dbReference type="PANTHER" id="PTHR47633">
    <property type="entry name" value="IMMUNOGLOBULIN"/>
    <property type="match status" value="1"/>
</dbReference>
<feature type="compositionally biased region" description="Polar residues" evidence="9">
    <location>
        <begin position="457"/>
        <end position="470"/>
    </location>
</feature>
<evidence type="ECO:0000256" key="9">
    <source>
        <dbReference type="SAM" id="MobiDB-lite"/>
    </source>
</evidence>
<feature type="region of interest" description="Disordered" evidence="9">
    <location>
        <begin position="920"/>
        <end position="940"/>
    </location>
</feature>
<keyword evidence="5" id="KW-1015">Disulfide bond</keyword>
<feature type="compositionally biased region" description="Polar residues" evidence="9">
    <location>
        <begin position="299"/>
        <end position="311"/>
    </location>
</feature>
<protein>
    <submittedName>
        <fullName evidence="11">Myopalladin</fullName>
    </submittedName>
</protein>
<dbReference type="Ensembl" id="ENSFHET00000005372.1">
    <property type="protein sequence ID" value="ENSFHEP00000006518.1"/>
    <property type="gene ID" value="ENSFHEG00000007609.1"/>
</dbReference>
<comment type="similarity">
    <text evidence="8">Belongs to the myotilin/palladin family.</text>
</comment>
<evidence type="ECO:0000256" key="2">
    <source>
        <dbReference type="ARBA" id="ARBA00022490"/>
    </source>
</evidence>
<keyword evidence="3" id="KW-0597">Phosphoprotein</keyword>
<evidence type="ECO:0000259" key="10">
    <source>
        <dbReference type="PROSITE" id="PS50835"/>
    </source>
</evidence>
<feature type="domain" description="Ig-like" evidence="10">
    <location>
        <begin position="94"/>
        <end position="190"/>
    </location>
</feature>
<reference evidence="11" key="1">
    <citation type="submission" date="2025-08" db="UniProtKB">
        <authorList>
            <consortium name="Ensembl"/>
        </authorList>
    </citation>
    <scope>IDENTIFICATION</scope>
</reference>
<feature type="compositionally biased region" description="Pro residues" evidence="9">
    <location>
        <begin position="312"/>
        <end position="333"/>
    </location>
</feature>
<dbReference type="InterPro" id="IPR013783">
    <property type="entry name" value="Ig-like_fold"/>
</dbReference>
<dbReference type="AlphaFoldDB" id="A0A3Q2SZU4"/>
<feature type="domain" description="Ig-like" evidence="10">
    <location>
        <begin position="690"/>
        <end position="781"/>
    </location>
</feature>
<evidence type="ECO:0000313" key="11">
    <source>
        <dbReference type="Ensembl" id="ENSFHEP00000006518.1"/>
    </source>
</evidence>
<dbReference type="Pfam" id="PF07679">
    <property type="entry name" value="I-set"/>
    <property type="match status" value="5"/>
</dbReference>
<reference evidence="11" key="2">
    <citation type="submission" date="2025-09" db="UniProtKB">
        <authorList>
            <consortium name="Ensembl"/>
        </authorList>
    </citation>
    <scope>IDENTIFICATION</scope>
</reference>
<evidence type="ECO:0000256" key="7">
    <source>
        <dbReference type="ARBA" id="ARBA00023319"/>
    </source>
</evidence>
<dbReference type="Proteomes" id="UP000265000">
    <property type="component" value="Unplaced"/>
</dbReference>
<feature type="compositionally biased region" description="Low complexity" evidence="9">
    <location>
        <begin position="435"/>
        <end position="450"/>
    </location>
</feature>
<dbReference type="InterPro" id="IPR003598">
    <property type="entry name" value="Ig_sub2"/>
</dbReference>
<accession>A0A3Q2SZU4</accession>
<dbReference type="InterPro" id="IPR003599">
    <property type="entry name" value="Ig_sub"/>
</dbReference>
<feature type="compositionally biased region" description="Low complexity" evidence="9">
    <location>
        <begin position="351"/>
        <end position="381"/>
    </location>
</feature>
<keyword evidence="12" id="KW-1185">Reference proteome</keyword>
<dbReference type="FunFam" id="2.60.40.10:FF:000032">
    <property type="entry name" value="palladin isoform X1"/>
    <property type="match status" value="1"/>
</dbReference>
<evidence type="ECO:0000256" key="1">
    <source>
        <dbReference type="ARBA" id="ARBA00004216"/>
    </source>
</evidence>
<dbReference type="PROSITE" id="PS50835">
    <property type="entry name" value="IG_LIKE"/>
    <property type="match status" value="5"/>
</dbReference>
<keyword evidence="6" id="KW-0009">Actin-binding</keyword>
<evidence type="ECO:0000256" key="8">
    <source>
        <dbReference type="ARBA" id="ARBA00061540"/>
    </source>
</evidence>
<dbReference type="InterPro" id="IPR036179">
    <property type="entry name" value="Ig-like_dom_sf"/>
</dbReference>
<dbReference type="PANTHER" id="PTHR47633:SF4">
    <property type="entry name" value="MYOPALLADIN ISOFORM X1"/>
    <property type="match status" value="1"/>
</dbReference>
<dbReference type="SMART" id="SM00408">
    <property type="entry name" value="IGc2"/>
    <property type="match status" value="4"/>
</dbReference>
<feature type="domain" description="Ig-like" evidence="10">
    <location>
        <begin position="789"/>
        <end position="864"/>
    </location>
</feature>
<keyword evidence="4" id="KW-0677">Repeat</keyword>
<dbReference type="SMART" id="SM00409">
    <property type="entry name" value="IG"/>
    <property type="match status" value="5"/>
</dbReference>
<keyword evidence="7" id="KW-0393">Immunoglobulin domain</keyword>
<dbReference type="Gene3D" id="2.60.40.10">
    <property type="entry name" value="Immunoglobulins"/>
    <property type="match status" value="5"/>
</dbReference>
<dbReference type="InterPro" id="IPR007110">
    <property type="entry name" value="Ig-like_dom"/>
</dbReference>
<feature type="region of interest" description="Disordered" evidence="9">
    <location>
        <begin position="208"/>
        <end position="281"/>
    </location>
</feature>
<name>A0A3Q2SZU4_FUNHE</name>
<keyword evidence="2" id="KW-0963">Cytoplasm</keyword>
<organism evidence="11 12">
    <name type="scientific">Fundulus heteroclitus</name>
    <name type="common">Killifish</name>
    <name type="synonym">Mummichog</name>
    <dbReference type="NCBI Taxonomy" id="8078"/>
    <lineage>
        <taxon>Eukaryota</taxon>
        <taxon>Metazoa</taxon>
        <taxon>Chordata</taxon>
        <taxon>Craniata</taxon>
        <taxon>Vertebrata</taxon>
        <taxon>Euteleostomi</taxon>
        <taxon>Actinopterygii</taxon>
        <taxon>Neopterygii</taxon>
        <taxon>Teleostei</taxon>
        <taxon>Neoteleostei</taxon>
        <taxon>Acanthomorphata</taxon>
        <taxon>Ovalentaria</taxon>
        <taxon>Atherinomorphae</taxon>
        <taxon>Cyprinodontiformes</taxon>
        <taxon>Fundulidae</taxon>
        <taxon>Fundulus</taxon>
    </lineage>
</organism>
<dbReference type="GeneTree" id="ENSGT00940000153441"/>
<dbReference type="GO" id="GO:0003779">
    <property type="term" value="F:actin binding"/>
    <property type="evidence" value="ECO:0007669"/>
    <property type="project" value="UniProtKB-KW"/>
</dbReference>
<feature type="domain" description="Ig-like" evidence="10">
    <location>
        <begin position="563"/>
        <end position="647"/>
    </location>
</feature>
<feature type="region of interest" description="Disordered" evidence="9">
    <location>
        <begin position="414"/>
        <end position="492"/>
    </location>
</feature>
<dbReference type="InterPro" id="IPR013098">
    <property type="entry name" value="Ig_I-set"/>
</dbReference>
<evidence type="ECO:0000256" key="6">
    <source>
        <dbReference type="ARBA" id="ARBA00023203"/>
    </source>
</evidence>
<proteinExistence type="inferred from homology"/>
<comment type="subcellular location">
    <subcellularLocation>
        <location evidence="1">Cytoplasm</location>
        <location evidence="1">Myofibril</location>
        <location evidence="1">Sarcomere</location>
        <location evidence="1">Z line</location>
    </subcellularLocation>
</comment>
<dbReference type="SUPFAM" id="SSF48726">
    <property type="entry name" value="Immunoglobulin"/>
    <property type="match status" value="5"/>
</dbReference>
<evidence type="ECO:0000256" key="3">
    <source>
        <dbReference type="ARBA" id="ARBA00022553"/>
    </source>
</evidence>